<feature type="region of interest" description="Disordered" evidence="1">
    <location>
        <begin position="87"/>
        <end position="113"/>
    </location>
</feature>
<proteinExistence type="predicted"/>
<evidence type="ECO:0000313" key="2">
    <source>
        <dbReference type="EMBL" id="HEN41669.1"/>
    </source>
</evidence>
<accession>A0A831U083</accession>
<reference evidence="2" key="1">
    <citation type="journal article" date="2020" name="mSystems">
        <title>Genome- and Community-Level Interaction Insights into Carbon Utilization and Element Cycling Functions of Hydrothermarchaeota in Hydrothermal Sediment.</title>
        <authorList>
            <person name="Zhou Z."/>
            <person name="Liu Y."/>
            <person name="Xu W."/>
            <person name="Pan J."/>
            <person name="Luo Z.H."/>
            <person name="Li M."/>
        </authorList>
    </citation>
    <scope>NUCLEOTIDE SEQUENCE [LARGE SCALE GENOMIC DNA]</scope>
    <source>
        <strain evidence="2">SpSt-349</strain>
    </source>
</reference>
<dbReference type="EMBL" id="DSOV01000016">
    <property type="protein sequence ID" value="HEN41669.1"/>
    <property type="molecule type" value="Genomic_DNA"/>
</dbReference>
<name>A0A831U083_GEOME</name>
<sequence>MTTNYKETNISGTQWQRACRVIINNPYRGVPSIIYCEEAVTIDASGNTTATPVAEVSCTFDPNNKSHVSIYRALNALYMQLAEERDAKEAQVYEEPPKPAEGEATNVIYDPRP</sequence>
<protein>
    <submittedName>
        <fullName evidence="2">Uncharacterized protein</fullName>
    </submittedName>
</protein>
<dbReference type="AlphaFoldDB" id="A0A831U083"/>
<gene>
    <name evidence="2" type="ORF">ENQ87_04705</name>
</gene>
<comment type="caution">
    <text evidence="2">The sequence shown here is derived from an EMBL/GenBank/DDBJ whole genome shotgun (WGS) entry which is preliminary data.</text>
</comment>
<feature type="compositionally biased region" description="Basic and acidic residues" evidence="1">
    <location>
        <begin position="87"/>
        <end position="101"/>
    </location>
</feature>
<organism evidence="2">
    <name type="scientific">Geobacter metallireducens</name>
    <dbReference type="NCBI Taxonomy" id="28232"/>
    <lineage>
        <taxon>Bacteria</taxon>
        <taxon>Pseudomonadati</taxon>
        <taxon>Thermodesulfobacteriota</taxon>
        <taxon>Desulfuromonadia</taxon>
        <taxon>Geobacterales</taxon>
        <taxon>Geobacteraceae</taxon>
        <taxon>Geobacter</taxon>
    </lineage>
</organism>
<evidence type="ECO:0000256" key="1">
    <source>
        <dbReference type="SAM" id="MobiDB-lite"/>
    </source>
</evidence>